<proteinExistence type="predicted"/>
<dbReference type="AlphaFoldDB" id="A0AA38F2X8"/>
<evidence type="ECO:0000313" key="2">
    <source>
        <dbReference type="Proteomes" id="UP000824469"/>
    </source>
</evidence>
<keyword evidence="2" id="KW-1185">Reference proteome</keyword>
<dbReference type="EMBL" id="JAHRHJ020003813">
    <property type="protein sequence ID" value="KAH9290454.1"/>
    <property type="molecule type" value="Genomic_DNA"/>
</dbReference>
<accession>A0AA38F2X8</accession>
<dbReference type="InterPro" id="IPR023335">
    <property type="entry name" value="ATP12_ortho_dom_sf"/>
</dbReference>
<gene>
    <name evidence="1" type="ORF">KI387_034571</name>
</gene>
<sequence length="80" mass="8715">QPKEVVNAVERLLKKTSNWELAAIDSLAASANSLSIAIALVRGGLEIEEAMKLIRLEEDLQIAQYGLVEGGHDIDMADLR</sequence>
<comment type="caution">
    <text evidence="1">The sequence shown here is derived from an EMBL/GenBank/DDBJ whole genome shotgun (WGS) entry which is preliminary data.</text>
</comment>
<dbReference type="Gene3D" id="1.10.3580.10">
    <property type="entry name" value="ATP12 ATPase"/>
    <property type="match status" value="1"/>
</dbReference>
<dbReference type="PANTHER" id="PTHR21013:SF10">
    <property type="entry name" value="ATP SYNTHASE MITOCHONDRIAL F1 COMPLEX ASSEMBLY FACTOR 2"/>
    <property type="match status" value="1"/>
</dbReference>
<feature type="non-terminal residue" evidence="1">
    <location>
        <position position="80"/>
    </location>
</feature>
<dbReference type="Proteomes" id="UP000824469">
    <property type="component" value="Unassembled WGS sequence"/>
</dbReference>
<protein>
    <submittedName>
        <fullName evidence="1">Uncharacterized protein</fullName>
    </submittedName>
</protein>
<reference evidence="1 2" key="1">
    <citation type="journal article" date="2021" name="Nat. Plants">
        <title>The Taxus genome provides insights into paclitaxel biosynthesis.</title>
        <authorList>
            <person name="Xiong X."/>
            <person name="Gou J."/>
            <person name="Liao Q."/>
            <person name="Li Y."/>
            <person name="Zhou Q."/>
            <person name="Bi G."/>
            <person name="Li C."/>
            <person name="Du R."/>
            <person name="Wang X."/>
            <person name="Sun T."/>
            <person name="Guo L."/>
            <person name="Liang H."/>
            <person name="Lu P."/>
            <person name="Wu Y."/>
            <person name="Zhang Z."/>
            <person name="Ro D.K."/>
            <person name="Shang Y."/>
            <person name="Huang S."/>
            <person name="Yan J."/>
        </authorList>
    </citation>
    <scope>NUCLEOTIDE SEQUENCE [LARGE SCALE GENOMIC DNA]</scope>
    <source>
        <strain evidence="1">Ta-2019</strain>
    </source>
</reference>
<name>A0AA38F2X8_TAXCH</name>
<dbReference type="GO" id="GO:0033615">
    <property type="term" value="P:mitochondrial proton-transporting ATP synthase complex assembly"/>
    <property type="evidence" value="ECO:0007669"/>
    <property type="project" value="TreeGrafter"/>
</dbReference>
<feature type="non-terminal residue" evidence="1">
    <location>
        <position position="1"/>
    </location>
</feature>
<dbReference type="GO" id="GO:0005739">
    <property type="term" value="C:mitochondrion"/>
    <property type="evidence" value="ECO:0007669"/>
    <property type="project" value="TreeGrafter"/>
</dbReference>
<dbReference type="InterPro" id="IPR011419">
    <property type="entry name" value="ATP12_ATP_synth-F1-assembly"/>
</dbReference>
<dbReference type="PANTHER" id="PTHR21013">
    <property type="entry name" value="ATP SYNTHASE MITOCHONDRIAL F1 COMPLEX ASSEMBLY FACTOR 2/ATP12 PROTEIN, MITOCHONDRIAL PRECURSOR"/>
    <property type="match status" value="1"/>
</dbReference>
<dbReference type="SUPFAM" id="SSF160909">
    <property type="entry name" value="ATP12-like"/>
    <property type="match status" value="1"/>
</dbReference>
<organism evidence="1 2">
    <name type="scientific">Taxus chinensis</name>
    <name type="common">Chinese yew</name>
    <name type="synonym">Taxus wallichiana var. chinensis</name>
    <dbReference type="NCBI Taxonomy" id="29808"/>
    <lineage>
        <taxon>Eukaryota</taxon>
        <taxon>Viridiplantae</taxon>
        <taxon>Streptophyta</taxon>
        <taxon>Embryophyta</taxon>
        <taxon>Tracheophyta</taxon>
        <taxon>Spermatophyta</taxon>
        <taxon>Pinopsida</taxon>
        <taxon>Pinidae</taxon>
        <taxon>Conifers II</taxon>
        <taxon>Cupressales</taxon>
        <taxon>Taxaceae</taxon>
        <taxon>Taxus</taxon>
    </lineage>
</organism>
<evidence type="ECO:0000313" key="1">
    <source>
        <dbReference type="EMBL" id="KAH9290454.1"/>
    </source>
</evidence>